<proteinExistence type="predicted"/>
<sequence>MALCLSGLRIADLRACGQPSGNNLRLIPIIHLPFSHRSAVLFLEKQYVVYTDE</sequence>
<reference evidence="1 2" key="1">
    <citation type="submission" date="2010-02" db="EMBL/GenBank/DDBJ databases">
        <authorList>
            <person name="Weinstock G."/>
            <person name="Sodergren E."/>
            <person name="Clifton S."/>
            <person name="Fulton L."/>
            <person name="Fulton B."/>
            <person name="Courtney L."/>
            <person name="Fronick C."/>
            <person name="Harrison M."/>
            <person name="Strong C."/>
            <person name="Farmer C."/>
            <person name="Delahaunty K."/>
            <person name="Markovic C."/>
            <person name="Hall O."/>
            <person name="Minx P."/>
            <person name="Tomlinson C."/>
            <person name="Mitreva M."/>
            <person name="Nelson J."/>
            <person name="Hou S."/>
            <person name="Wollam A."/>
            <person name="Pepin K.H."/>
            <person name="Johnson M."/>
            <person name="Bhonagiri V."/>
            <person name="Zhang X."/>
            <person name="Suruliraj S."/>
            <person name="Warren W."/>
            <person name="Chinwalla A."/>
            <person name="Mardis E.R."/>
            <person name="Wilson R.K."/>
        </authorList>
    </citation>
    <scope>NUCLEOTIDE SEQUENCE [LARGE SCALE GENOMIC DNA]</scope>
    <source>
        <strain evidence="1 2">ATCC 29220</strain>
    </source>
</reference>
<comment type="caution">
    <text evidence="1">The sequence shown here is derived from an EMBL/GenBank/DDBJ whole genome shotgun (WGS) entry which is preliminary data.</text>
</comment>
<dbReference type="Proteomes" id="UP000003880">
    <property type="component" value="Unassembled WGS sequence"/>
</dbReference>
<dbReference type="AlphaFoldDB" id="D4BHA9"/>
<accession>D4BHA9</accession>
<name>D4BHA9_9ENTR</name>
<organism evidence="1 2">
    <name type="scientific">Citrobacter youngae ATCC 29220</name>
    <dbReference type="NCBI Taxonomy" id="500640"/>
    <lineage>
        <taxon>Bacteria</taxon>
        <taxon>Pseudomonadati</taxon>
        <taxon>Pseudomonadota</taxon>
        <taxon>Gammaproteobacteria</taxon>
        <taxon>Enterobacterales</taxon>
        <taxon>Enterobacteriaceae</taxon>
        <taxon>Citrobacter</taxon>
        <taxon>Citrobacter freundii complex</taxon>
    </lineage>
</organism>
<evidence type="ECO:0000313" key="2">
    <source>
        <dbReference type="Proteomes" id="UP000003880"/>
    </source>
</evidence>
<protein>
    <submittedName>
        <fullName evidence="1">Uncharacterized protein</fullName>
    </submittedName>
</protein>
<dbReference type="EMBL" id="ABWL02000021">
    <property type="protein sequence ID" value="EFE06859.1"/>
    <property type="molecule type" value="Genomic_DNA"/>
</dbReference>
<dbReference type="HOGENOM" id="CLU_3059979_0_0_6"/>
<evidence type="ECO:0000313" key="1">
    <source>
        <dbReference type="EMBL" id="EFE06859.1"/>
    </source>
</evidence>
<gene>
    <name evidence="1" type="ORF">CIT292_09916</name>
</gene>